<protein>
    <submittedName>
        <fullName evidence="1">Uncharacterized protein</fullName>
    </submittedName>
</protein>
<dbReference type="EMBL" id="BMAW01112290">
    <property type="protein sequence ID" value="GFT51787.1"/>
    <property type="molecule type" value="Genomic_DNA"/>
</dbReference>
<gene>
    <name evidence="1" type="ORF">NPIL_439701</name>
</gene>
<reference evidence="1" key="1">
    <citation type="submission" date="2020-08" db="EMBL/GenBank/DDBJ databases">
        <title>Multicomponent nature underlies the extraordinary mechanical properties of spider dragline silk.</title>
        <authorList>
            <person name="Kono N."/>
            <person name="Nakamura H."/>
            <person name="Mori M."/>
            <person name="Yoshida Y."/>
            <person name="Ohtoshi R."/>
            <person name="Malay A.D."/>
            <person name="Moran D.A.P."/>
            <person name="Tomita M."/>
            <person name="Numata K."/>
            <person name="Arakawa K."/>
        </authorList>
    </citation>
    <scope>NUCLEOTIDE SEQUENCE</scope>
</reference>
<accession>A0A8X6TVT5</accession>
<comment type="caution">
    <text evidence="1">The sequence shown here is derived from an EMBL/GenBank/DDBJ whole genome shotgun (WGS) entry which is preliminary data.</text>
</comment>
<proteinExistence type="predicted"/>
<evidence type="ECO:0000313" key="2">
    <source>
        <dbReference type="Proteomes" id="UP000887013"/>
    </source>
</evidence>
<name>A0A8X6TVT5_NEPPI</name>
<dbReference type="AlphaFoldDB" id="A0A8X6TVT5"/>
<evidence type="ECO:0000313" key="1">
    <source>
        <dbReference type="EMBL" id="GFT51787.1"/>
    </source>
</evidence>
<dbReference type="Proteomes" id="UP000887013">
    <property type="component" value="Unassembled WGS sequence"/>
</dbReference>
<organism evidence="1 2">
    <name type="scientific">Nephila pilipes</name>
    <name type="common">Giant wood spider</name>
    <name type="synonym">Nephila maculata</name>
    <dbReference type="NCBI Taxonomy" id="299642"/>
    <lineage>
        <taxon>Eukaryota</taxon>
        <taxon>Metazoa</taxon>
        <taxon>Ecdysozoa</taxon>
        <taxon>Arthropoda</taxon>
        <taxon>Chelicerata</taxon>
        <taxon>Arachnida</taxon>
        <taxon>Araneae</taxon>
        <taxon>Araneomorphae</taxon>
        <taxon>Entelegynae</taxon>
        <taxon>Araneoidea</taxon>
        <taxon>Nephilidae</taxon>
        <taxon>Nephila</taxon>
    </lineage>
</organism>
<keyword evidence="2" id="KW-1185">Reference proteome</keyword>
<sequence length="108" mass="12534">MIKVRAVYNKQPTRVLPAGSVPLDFLYSRLKKFNHVQKATDKRSEKREVIVTAVISALRFWERTRPVCPNLTFWVSSSLLNAQLDFSVIQAFVYALDQRHSRTEILVK</sequence>